<dbReference type="Gene3D" id="2.60.40.10">
    <property type="entry name" value="Immunoglobulins"/>
    <property type="match status" value="6"/>
</dbReference>
<evidence type="ECO:0000313" key="3">
    <source>
        <dbReference type="EMBL" id="PKK88690.1"/>
    </source>
</evidence>
<dbReference type="Proteomes" id="UP000233256">
    <property type="component" value="Unassembled WGS sequence"/>
</dbReference>
<dbReference type="InterPro" id="IPR013783">
    <property type="entry name" value="Ig-like_fold"/>
</dbReference>
<feature type="domain" description="Fibronectin type-III" evidence="2">
    <location>
        <begin position="2429"/>
        <end position="2525"/>
    </location>
</feature>
<organism evidence="3 4">
    <name type="scientific">Candidatus Wallbacteria bacterium HGW-Wallbacteria-1</name>
    <dbReference type="NCBI Taxonomy" id="2013854"/>
    <lineage>
        <taxon>Bacteria</taxon>
        <taxon>Candidatus Walliibacteriota</taxon>
    </lineage>
</organism>
<dbReference type="SUPFAM" id="SSF49464">
    <property type="entry name" value="Carboxypeptidase regulatory domain-like"/>
    <property type="match status" value="1"/>
</dbReference>
<dbReference type="SMART" id="SM00060">
    <property type="entry name" value="FN3"/>
    <property type="match status" value="8"/>
</dbReference>
<dbReference type="PANTHER" id="PTHR46708">
    <property type="entry name" value="TENASCIN"/>
    <property type="match status" value="1"/>
</dbReference>
<accession>A0A2N1PK27</accession>
<evidence type="ECO:0000259" key="2">
    <source>
        <dbReference type="PROSITE" id="PS50853"/>
    </source>
</evidence>
<dbReference type="EMBL" id="PGXC01000037">
    <property type="protein sequence ID" value="PKK88690.1"/>
    <property type="molecule type" value="Genomic_DNA"/>
</dbReference>
<dbReference type="SUPFAM" id="SSF49265">
    <property type="entry name" value="Fibronectin type III"/>
    <property type="match status" value="3"/>
</dbReference>
<keyword evidence="1" id="KW-0677">Repeat</keyword>
<sequence length="3606" mass="405749">MKFTFASILLLVFSAFIVNSIISHPCLALEMSIGPVLGVESEISPLPSDFLINGKSYLMANGTFYYAPNSLYNKWPQSVNCSFSQGIMIDKNNSSLICYFLISKDSRAHIDSLKFKAKIIFGNDCEMKIHNFQSGISDSFGTFPESEGEYEKIIPLAQKYIHEDGLVIVYLKTTNALIDINHYFCINWVELDWSVTSPEWTDSVFLSQGLIDAGASSKYINYDGTFELKWILENPNFADDGAKVYVQESTNKYDWSDAANNIALYNRTNTWTASISKNTSNPGTYFYRLKTVFGSGTGSREKVTSVIKQVFYPFRISGKVTDADNTPLESVKISFDSDEYGDNPQITTDSNGYYTTRHFPNGDFRIIPALTGYSFNTVWAEIDNSDIVVNIKANYPLSGKVTDPVFPEKDQLQVTAEPLFRWNAVSGVLKYIVYLDTKNPPERCYGEVSEPSFNGPMLDYDRVYFWKIDSLNQSNDKTEGEIFRFRVEENPHPAKTVLIYPGDIQSNVVKNIKMSWNSANRAESYILYYGKTNPPITRVDLPVSPTEYSPLNLEYGEKYYWRVHSVNQLGLTLGDIWEFTIQTEAAPAPPAQVQYNFPQINALDMPNKLSLTWLPVESISKYKIYFGTVNPPAYLSYTLPDTTEFPLENLEYNQTYYWQINSCDDANETIGPIYLFKTMESPVSAPAVPIAIFPSEGSSNITTSANLIWSQVTDTLYYKIYFGKTNPPEFKTDQSVTDTDYDPGTLDYNTDYYWKIESCNDQGCSSSNIFSFHTASPPMTAPEKVSSPIPQNGSEQKSINGTLSWNAVDNVTSYKVYFGSYDSLQLSEANIPSDLNWNYSGLEYGKWYYWRIDSVNSVGTTMGDLWSFKTDLLLSDYKAYHYYDTWGSPPSNQIRDPEIVFGGRADNYDIYFGTSSAVQFKTRLDVVPNYSGRFNFKFDFSDTFLPGETYYLRADSVSPYVQGDLWTFTTLPNEISTIYPAYDEENVPVNATLTWNQPDGAASFKVFLCEDSAYHSGWPSYTDPAPVLIYSNHYSPSNLKYSTKYHITIIPLNSNGGNGQYYYSRFITESRVSSVSIEGPDIVTDKKTEYKIWIHYKDGTKEEAHSEWRENSTSHSGIYVSASDMELPYFSWGDFRADSQSQELSESEFNVLVNKNDTDTDKKVIINCTASCMDSKYQFSAEKNVTLKPIGKKIGDDNFGYIGYVDDYQWIEISQTGLKVEQTAWNNFDTQLFNLTFGFNYYGNEYNTLYLNPAQGFITFNLPIDEYINANKIPSVNALNNFISFFCGRFLDVTEVYSQTIGEPENRTFIIQCERSASRYLKSDDLMKFQILLNESDSSIKIQYHTLHATHDEFIMIESFNYYSNIGIENADGSDGILYSFGTRRLLEKRALTFAPSVKISGTVSNLESGIPYSGANIQGLLENIKSDSNGSYTTTVPKGWSGNISAVKDDDFFSPGNFKLTNIQNNCTLNFKEYFAIDGYGYKGKITDFKWIDISDTGTILSFNAENWDIPEINPGFSFTFYNQIFSKIYVCKSGYLILNNDFVDAVNSETYIHHALPFRSIIAPFWHNETLFKTTVKYKILGSAPNRMLIVNWENSVEDFCFQAVLSETDSTIQFNYKNMTSDGSDATVGICNGIEKAQYCFNEPKIAPNMSIIYDFNSRIHKISGKVITPSGTPVPNVALTGLPGTPVSLPDGSYISYVNSTEKYHIVPVMTSKIFMPETLILESVFNENENIDFVCHNSSDMKSISGKVEFDIQPDLFQKARICYPIGSKNIDDSGIFSINLPVGTSGTVKPECYGYVFNPSQIDLSPGIYDNLADINFSAIRKLRKIKVSLSPPHAVSSGGKWRLSTDNENIWRDSESETDIFLDENITVIFKEIDSYSKPPTINANITDDHTFSATYQLKDNYSVSAVAFEWFEIKETGNQILYFSDNEVKKIQIGFPFYFYENTFTELQISTNGALFFKDYISSNQEYNVRIPNIEYPNNFIAAFWDDLKTDLNVSRIFYELKGVAPNRKLIIQWDNIKRDWSNDYLTFQIILEENSNQIKFNYKFLTGPYSSGNSATIGIENPAGTDGLQYSFAQSSIHSGTSLCFSPPFTGIRIGGYITDNYGLPIENVTVSGFDTPLVSNVDGFFSTNVDFNWSGNVIFSKKDLLFSPERVDIEQITKHCNNLKIQAVYDPSITYIVSGKVFQKDGISPAENIHFTGLPGNISSDSSGSFEIEVPAGLTSLVTPFKDCYVFEPDSFSIDSLGDNLNISFIAGTTFEISGTVTDHNGNPLSEVSIGGFGKTESTNDSGIFKIYGGSYLKGEILPIKDGYTFSPASICFDKLTSNHEGTDFRATINTYHIRGTIRDFWNNPIKNLELSLNFQNTITDENGNFDFLVPHGFSGKITPTMANYSFSPAFCEFTLIKNGVANVDFTGTSQLPLPPADFTCTESDGSVILAWSKPLLPDSVLLSGYKIFCSENPLTSYEMANVELTESSTDYSLKNLVNGTQYNISIVTFNGNGMSTPLSEVKIPARAPDQVSNFIVTPFFDRVEFIWEAPSYNGGSVIEGYRILRKIDLEYKTIYTSLDDNQFVFSDSNPILDQEISYIIAAYNRMGTGKYLFSQPFTIPSTPKVKSPIISGKSFSNSRMPCWTWTSGGGGTGKFRYALNGDIFSETLLTQTTSFTPSADLIDGTYFIYVQEMDDLGYWSDTAIFKTIVDLIEPTPPIVNGETPSGSNYPTWTWVSAKNDGNGVFRYKFGDTDFTSGANETTDLSYKPSIGLSIGKHTLFVQERDDAGNWSQPGAFEIEVINEIPKIRNFNITDTLYSSGLSPQTNELTIESECFFSWESYDPDSIYTIEFYYSINKISNPSMEQISEKATKIPINDQLFDKSLSNNFASHQYRLNALNFKKSPEIQDPDQKFFTKSLYIYLIANDTSETPSFTNGLIVESSKTLKFLVLPSNPPPVFIFDDSQTSDYLADQAFDIKYSYFDDGSYPLTIFFEYCQSENLENWNYFRDQSNDIDYGFVIGEGQWHHTLNTSTIPNGTYLLRARVLDNSNPEVIVTAKQKIKIYHILEHETMPQIEWINPDQLSSAPVQINDNVNLTIRTCDNENDKLSVKFYFNSLPVEDSNLKQIGESVEVTDTTSFQTAMQILDVSDIKPGLYFPMVKVYQKEKALPPVVSWSNYPFQVVAPIKICNVRVTNFRNDPASSLQGEISLSFLTSLKSIATIHYGKDIWTSQRITSENESKLHLIRLGSLDPDQLYYYKITAASNEGLKGLLDNNEKLFTFQIPSTVIKASDNLEPIRYLKGKIENKPDVLINVYLEKTTLSAKDSGKVKIATLSSISEPLTTKTNSIGEWLVNLSEAVTSDGQPITPENGDEVQVEAMDENGNYAFYPNIEIKNLETCSSEQTALSPLALGASTEIVTLTGETLEYTLKLEKGYNLVALPMKSDLLLSPKKILEKIGEKANALYNYSADTGSYKSIFRLSPDQFLDGNPTLNTTSGFFIRMKDSGALTFKGVKLKESPPIILRRGFNMITFPYGKDFPAKTDTGNTAISILKELGNDAKAIYSYNKGKYIVVFRISEDDTNNSFYAPAGDFNLEQGKAYFLKMDKTGILNP</sequence>
<name>A0A2N1PK27_9BACT</name>
<dbReference type="InterPro" id="IPR008969">
    <property type="entry name" value="CarboxyPept-like_regulatory"/>
</dbReference>
<protein>
    <recommendedName>
        <fullName evidence="2">Fibronectin type-III domain-containing protein</fullName>
    </recommendedName>
</protein>
<dbReference type="Pfam" id="PF00041">
    <property type="entry name" value="fn3"/>
    <property type="match status" value="1"/>
</dbReference>
<dbReference type="PANTHER" id="PTHR46708:SF2">
    <property type="entry name" value="FIBRONECTIN TYPE-III DOMAIN-CONTAINING PROTEIN"/>
    <property type="match status" value="1"/>
</dbReference>
<dbReference type="InterPro" id="IPR050991">
    <property type="entry name" value="ECM_Regulatory_Proteins"/>
</dbReference>
<reference evidence="3 4" key="1">
    <citation type="journal article" date="2017" name="ISME J.">
        <title>Potential for microbial H2 and metal transformations associated with novel bacteria and archaea in deep terrestrial subsurface sediments.</title>
        <authorList>
            <person name="Hernsdorf A.W."/>
            <person name="Amano Y."/>
            <person name="Miyakawa K."/>
            <person name="Ise K."/>
            <person name="Suzuki Y."/>
            <person name="Anantharaman K."/>
            <person name="Probst A."/>
            <person name="Burstein D."/>
            <person name="Thomas B.C."/>
            <person name="Banfield J.F."/>
        </authorList>
    </citation>
    <scope>NUCLEOTIDE SEQUENCE [LARGE SCALE GENOMIC DNA]</scope>
    <source>
        <strain evidence="3">HGW-Wallbacteria-1</strain>
    </source>
</reference>
<feature type="domain" description="Fibronectin type-III" evidence="2">
    <location>
        <begin position="589"/>
        <end position="684"/>
    </location>
</feature>
<comment type="caution">
    <text evidence="3">The sequence shown here is derived from an EMBL/GenBank/DDBJ whole genome shotgun (WGS) entry which is preliminary data.</text>
</comment>
<dbReference type="PROSITE" id="PS50853">
    <property type="entry name" value="FN3"/>
    <property type="match status" value="2"/>
</dbReference>
<dbReference type="Gene3D" id="2.60.40.1120">
    <property type="entry name" value="Carboxypeptidase-like, regulatory domain"/>
    <property type="match status" value="1"/>
</dbReference>
<dbReference type="InterPro" id="IPR003961">
    <property type="entry name" value="FN3_dom"/>
</dbReference>
<gene>
    <name evidence="3" type="ORF">CVV64_17765</name>
</gene>
<dbReference type="CDD" id="cd00063">
    <property type="entry name" value="FN3"/>
    <property type="match status" value="1"/>
</dbReference>
<evidence type="ECO:0000313" key="4">
    <source>
        <dbReference type="Proteomes" id="UP000233256"/>
    </source>
</evidence>
<evidence type="ECO:0000256" key="1">
    <source>
        <dbReference type="ARBA" id="ARBA00022737"/>
    </source>
</evidence>
<dbReference type="InterPro" id="IPR036116">
    <property type="entry name" value="FN3_sf"/>
</dbReference>
<proteinExistence type="predicted"/>